<name>A0A7S1BHT0_9STRA</name>
<dbReference type="EMBL" id="HBFR01018028">
    <property type="protein sequence ID" value="CAD8885898.1"/>
    <property type="molecule type" value="Transcribed_RNA"/>
</dbReference>
<proteinExistence type="predicted"/>
<organism evidence="2">
    <name type="scientific">Corethron hystrix</name>
    <dbReference type="NCBI Taxonomy" id="216773"/>
    <lineage>
        <taxon>Eukaryota</taxon>
        <taxon>Sar</taxon>
        <taxon>Stramenopiles</taxon>
        <taxon>Ochrophyta</taxon>
        <taxon>Bacillariophyta</taxon>
        <taxon>Coscinodiscophyceae</taxon>
        <taxon>Corethrophycidae</taxon>
        <taxon>Corethrales</taxon>
        <taxon>Corethraceae</taxon>
        <taxon>Corethron</taxon>
    </lineage>
</organism>
<feature type="compositionally biased region" description="Polar residues" evidence="1">
    <location>
        <begin position="103"/>
        <end position="116"/>
    </location>
</feature>
<reference evidence="2" key="1">
    <citation type="submission" date="2021-01" db="EMBL/GenBank/DDBJ databases">
        <authorList>
            <person name="Corre E."/>
            <person name="Pelletier E."/>
            <person name="Niang G."/>
            <person name="Scheremetjew M."/>
            <person name="Finn R."/>
            <person name="Kale V."/>
            <person name="Holt S."/>
            <person name="Cochrane G."/>
            <person name="Meng A."/>
            <person name="Brown T."/>
            <person name="Cohen L."/>
        </authorList>
    </citation>
    <scope>NUCLEOTIDE SEQUENCE</scope>
    <source>
        <strain evidence="2">308</strain>
    </source>
</reference>
<sequence length="123" mass="13435">MCNTPLTVMTSLQDSCSIKNLYGMGYSTPAIDDSTSLDNKFLALHGKGNNTIGPPELAISPHTCTKPGHLKLNRHTGSRSPHHQRKKKKLGPVPVPTKKLRPKTNNNLVQSSSNPRITYPGRP</sequence>
<dbReference type="AlphaFoldDB" id="A0A7S1BHT0"/>
<protein>
    <submittedName>
        <fullName evidence="2">Uncharacterized protein</fullName>
    </submittedName>
</protein>
<evidence type="ECO:0000313" key="2">
    <source>
        <dbReference type="EMBL" id="CAD8885898.1"/>
    </source>
</evidence>
<evidence type="ECO:0000256" key="1">
    <source>
        <dbReference type="SAM" id="MobiDB-lite"/>
    </source>
</evidence>
<gene>
    <name evidence="2" type="ORF">CHYS00102_LOCUS13095</name>
</gene>
<accession>A0A7S1BHT0</accession>
<feature type="compositionally biased region" description="Basic residues" evidence="1">
    <location>
        <begin position="68"/>
        <end position="90"/>
    </location>
</feature>
<feature type="region of interest" description="Disordered" evidence="1">
    <location>
        <begin position="62"/>
        <end position="123"/>
    </location>
</feature>